<dbReference type="EMBL" id="JAXCGZ010009667">
    <property type="protein sequence ID" value="KAK7076448.1"/>
    <property type="molecule type" value="Genomic_DNA"/>
</dbReference>
<feature type="domain" description="Fibronectin type-III" evidence="3">
    <location>
        <begin position="180"/>
        <end position="275"/>
    </location>
</feature>
<reference evidence="4 5" key="1">
    <citation type="submission" date="2023-11" db="EMBL/GenBank/DDBJ databases">
        <title>Halocaridina rubra genome assembly.</title>
        <authorList>
            <person name="Smith C."/>
        </authorList>
    </citation>
    <scope>NUCLEOTIDE SEQUENCE [LARGE SCALE GENOMIC DNA]</scope>
    <source>
        <strain evidence="4">EP-1</strain>
        <tissue evidence="4">Whole</tissue>
    </source>
</reference>
<evidence type="ECO:0000259" key="3">
    <source>
        <dbReference type="PROSITE" id="PS50853"/>
    </source>
</evidence>
<feature type="region of interest" description="Disordered" evidence="1">
    <location>
        <begin position="652"/>
        <end position="713"/>
    </location>
</feature>
<keyword evidence="2" id="KW-1133">Transmembrane helix</keyword>
<dbReference type="Gene3D" id="2.60.40.10">
    <property type="entry name" value="Immunoglobulins"/>
    <property type="match status" value="2"/>
</dbReference>
<feature type="region of interest" description="Disordered" evidence="1">
    <location>
        <begin position="401"/>
        <end position="451"/>
    </location>
</feature>
<feature type="compositionally biased region" description="Polar residues" evidence="1">
    <location>
        <begin position="542"/>
        <end position="558"/>
    </location>
</feature>
<evidence type="ECO:0000313" key="5">
    <source>
        <dbReference type="Proteomes" id="UP001381693"/>
    </source>
</evidence>
<dbReference type="SUPFAM" id="SSF49265">
    <property type="entry name" value="Fibronectin type III"/>
    <property type="match status" value="1"/>
</dbReference>
<feature type="compositionally biased region" description="Low complexity" evidence="1">
    <location>
        <begin position="691"/>
        <end position="704"/>
    </location>
</feature>
<feature type="compositionally biased region" description="Polar residues" evidence="1">
    <location>
        <begin position="414"/>
        <end position="433"/>
    </location>
</feature>
<dbReference type="InterPro" id="IPR003961">
    <property type="entry name" value="FN3_dom"/>
</dbReference>
<comment type="caution">
    <text evidence="4">The sequence shown here is derived from an EMBL/GenBank/DDBJ whole genome shotgun (WGS) entry which is preliminary data.</text>
</comment>
<evidence type="ECO:0000256" key="2">
    <source>
        <dbReference type="SAM" id="Phobius"/>
    </source>
</evidence>
<keyword evidence="2" id="KW-0472">Membrane</keyword>
<feature type="transmembrane region" description="Helical" evidence="2">
    <location>
        <begin position="290"/>
        <end position="313"/>
    </location>
</feature>
<keyword evidence="2" id="KW-0812">Transmembrane</keyword>
<dbReference type="Proteomes" id="UP001381693">
    <property type="component" value="Unassembled WGS sequence"/>
</dbReference>
<accession>A0AAN9A6D2</accession>
<dbReference type="PROSITE" id="PS50853">
    <property type="entry name" value="FN3"/>
    <property type="match status" value="1"/>
</dbReference>
<feature type="compositionally biased region" description="Basic and acidic residues" evidence="1">
    <location>
        <begin position="526"/>
        <end position="538"/>
    </location>
</feature>
<protein>
    <recommendedName>
        <fullName evidence="3">Fibronectin type-III domain-containing protein</fullName>
    </recommendedName>
</protein>
<feature type="region of interest" description="Disordered" evidence="1">
    <location>
        <begin position="526"/>
        <end position="558"/>
    </location>
</feature>
<evidence type="ECO:0000256" key="1">
    <source>
        <dbReference type="SAM" id="MobiDB-lite"/>
    </source>
</evidence>
<feature type="compositionally biased region" description="Low complexity" evidence="1">
    <location>
        <begin position="434"/>
        <end position="451"/>
    </location>
</feature>
<keyword evidence="5" id="KW-1185">Reference proteome</keyword>
<dbReference type="InterPro" id="IPR013783">
    <property type="entry name" value="Ig-like_fold"/>
</dbReference>
<proteinExistence type="predicted"/>
<gene>
    <name evidence="4" type="ORF">SK128_000129</name>
</gene>
<feature type="compositionally biased region" description="Low complexity" evidence="1">
    <location>
        <begin position="672"/>
        <end position="682"/>
    </location>
</feature>
<sequence>MEGIFILGCTRGFGVLPPRVQQQLHNHDLTNPLLNHKVLDVHHHQYPRYADPEDIFRESEKPRQHSDFEMKDEDVEDWMDILHKMPLNDMDPESLHIPAWNSSHQTTSSKPEAVTDSVCTDLRILGYTLSQNRNTYVLADLEPYTSYWLFLLPHYKGVLGVPSNMQAFTTPQDVPSGWVVLSRWWAARTEDGLYTLTLHWRPLSPHQAHGIVTKYQVVIHESDTGITHNVSVVGDLTSLTLPNVTSSRISVTLAASTVKGQGPISPPARLNLLRTHLKDPGVGVGVVRSAWFLVLAGGAVAMVVVVVTCTVMARWFARRLHSNIPSDTSKNKMCGVVEPWSEVGGLWAAAVEVDRLHSDKSERKLLDSIGSSTADYAEVDDGTAKIKDEFAKNRLESWSKGLLNSSPSPSRSSANTHKTNLMSQSYTRHTSARTYSSSATHTTNNTSRNSNSDTWYTGECCSCCHDDIKLMVPSNEAFCSGSSGRNTVLANPSRETLDPYAKSPNYQYSEIGTDAYEAVTAYCETTHSDHGDDNEGMHRPSPQCSPRQNSRQLRLNTESTTDLSMDCYNFSDEEEDETQSCSDTEASFFIPRDLERKGVELSMGRERKDTVDSSYEDIQRPLKERMPTRSGMIPEKIPSAFRRVLGEELTSHCEGDQRVVNPLKGPKQKTDSGSTSGVSSSSPLIPERSESSSGRKMSSKSSQDSLEEQFERTLNMISQGGSCILDSDYMSTSAYN</sequence>
<dbReference type="InterPro" id="IPR036116">
    <property type="entry name" value="FN3_sf"/>
</dbReference>
<dbReference type="AlphaFoldDB" id="A0AAN9A6D2"/>
<evidence type="ECO:0000313" key="4">
    <source>
        <dbReference type="EMBL" id="KAK7076448.1"/>
    </source>
</evidence>
<name>A0AAN9A6D2_HALRR</name>
<organism evidence="4 5">
    <name type="scientific">Halocaridina rubra</name>
    <name type="common">Hawaiian red shrimp</name>
    <dbReference type="NCBI Taxonomy" id="373956"/>
    <lineage>
        <taxon>Eukaryota</taxon>
        <taxon>Metazoa</taxon>
        <taxon>Ecdysozoa</taxon>
        <taxon>Arthropoda</taxon>
        <taxon>Crustacea</taxon>
        <taxon>Multicrustacea</taxon>
        <taxon>Malacostraca</taxon>
        <taxon>Eumalacostraca</taxon>
        <taxon>Eucarida</taxon>
        <taxon>Decapoda</taxon>
        <taxon>Pleocyemata</taxon>
        <taxon>Caridea</taxon>
        <taxon>Atyoidea</taxon>
        <taxon>Atyidae</taxon>
        <taxon>Halocaridina</taxon>
    </lineage>
</organism>